<dbReference type="AlphaFoldDB" id="A0A9P5H6S2"/>
<comment type="caution">
    <text evidence="4">The sequence shown here is derived from an EMBL/GenBank/DDBJ whole genome shotgun (WGS) entry which is preliminary data.</text>
</comment>
<gene>
    <name evidence="4" type="ORF">G7Z17_g5622</name>
</gene>
<feature type="region of interest" description="Disordered" evidence="2">
    <location>
        <begin position="62"/>
        <end position="88"/>
    </location>
</feature>
<dbReference type="InterPro" id="IPR036324">
    <property type="entry name" value="Mn/Fe_SOD_N_sf"/>
</dbReference>
<comment type="function">
    <text evidence="1">Component of the mitochondrial ribosome (mitoribosome), a dedicated translation machinery responsible for the synthesis of mitochondrial genome-encoded proteins, including at least some of the essential transmembrane subunits of the mitochondrial respiratory chain. The mitoribosomes are attached to the mitochondrial inner membrane and translation products are cotranslationally integrated into the membrane.</text>
</comment>
<dbReference type="Proteomes" id="UP000722485">
    <property type="component" value="Unassembled WGS sequence"/>
</dbReference>
<feature type="region of interest" description="Disordered" evidence="2">
    <location>
        <begin position="1"/>
        <end position="28"/>
    </location>
</feature>
<dbReference type="GO" id="GO:0005737">
    <property type="term" value="C:cytoplasm"/>
    <property type="evidence" value="ECO:0007669"/>
    <property type="project" value="TreeGrafter"/>
</dbReference>
<evidence type="ECO:0000313" key="5">
    <source>
        <dbReference type="Proteomes" id="UP000722485"/>
    </source>
</evidence>
<dbReference type="SUPFAM" id="SSF54719">
    <property type="entry name" value="Fe,Mn superoxide dismutase (SOD), C-terminal domain"/>
    <property type="match status" value="1"/>
</dbReference>
<dbReference type="GO" id="GO:0004784">
    <property type="term" value="F:superoxide dismutase activity"/>
    <property type="evidence" value="ECO:0007669"/>
    <property type="project" value="InterPro"/>
</dbReference>
<reference evidence="4" key="1">
    <citation type="submission" date="2020-03" db="EMBL/GenBank/DDBJ databases">
        <title>Draft Genome Sequence of Cylindrodendrum hubeiense.</title>
        <authorList>
            <person name="Buettner E."/>
            <person name="Kellner H."/>
        </authorList>
    </citation>
    <scope>NUCLEOTIDE SEQUENCE</scope>
    <source>
        <strain evidence="4">IHI 201604</strain>
    </source>
</reference>
<feature type="compositionally biased region" description="Polar residues" evidence="2">
    <location>
        <begin position="70"/>
        <end position="80"/>
    </location>
</feature>
<organism evidence="4 5">
    <name type="scientific">Cylindrodendrum hubeiense</name>
    <dbReference type="NCBI Taxonomy" id="595255"/>
    <lineage>
        <taxon>Eukaryota</taxon>
        <taxon>Fungi</taxon>
        <taxon>Dikarya</taxon>
        <taxon>Ascomycota</taxon>
        <taxon>Pezizomycotina</taxon>
        <taxon>Sordariomycetes</taxon>
        <taxon>Hypocreomycetidae</taxon>
        <taxon>Hypocreales</taxon>
        <taxon>Nectriaceae</taxon>
        <taxon>Cylindrodendrum</taxon>
    </lineage>
</organism>
<accession>A0A9P5H6S2</accession>
<dbReference type="PANTHER" id="PTHR43595">
    <property type="entry name" value="37S RIBOSOMAL PROTEIN S26, MITOCHONDRIAL"/>
    <property type="match status" value="1"/>
</dbReference>
<dbReference type="InterPro" id="IPR019832">
    <property type="entry name" value="Mn/Fe_SOD_C"/>
</dbReference>
<dbReference type="Pfam" id="PF02777">
    <property type="entry name" value="Sod_Fe_C"/>
    <property type="match status" value="1"/>
</dbReference>
<dbReference type="EMBL" id="JAANBB010000095">
    <property type="protein sequence ID" value="KAF7550581.1"/>
    <property type="molecule type" value="Genomic_DNA"/>
</dbReference>
<protein>
    <recommendedName>
        <fullName evidence="3">Manganese/iron superoxide dismutase C-terminal domain-containing protein</fullName>
    </recommendedName>
</protein>
<dbReference type="OrthoDB" id="275227at2759"/>
<dbReference type="PANTHER" id="PTHR43595:SF2">
    <property type="entry name" value="SMALL RIBOSOMAL SUBUNIT PROTEIN MS42"/>
    <property type="match status" value="1"/>
</dbReference>
<dbReference type="InterPro" id="IPR036314">
    <property type="entry name" value="SOD_C_sf"/>
</dbReference>
<name>A0A9P5H6S2_9HYPO</name>
<proteinExistence type="predicted"/>
<dbReference type="GO" id="GO:0046872">
    <property type="term" value="F:metal ion binding"/>
    <property type="evidence" value="ECO:0007669"/>
    <property type="project" value="InterPro"/>
</dbReference>
<evidence type="ECO:0000256" key="2">
    <source>
        <dbReference type="SAM" id="MobiDB-lite"/>
    </source>
</evidence>
<feature type="domain" description="Manganese/iron superoxide dismutase C-terminal" evidence="3">
    <location>
        <begin position="311"/>
        <end position="356"/>
    </location>
</feature>
<dbReference type="Gene3D" id="3.55.40.20">
    <property type="entry name" value="Iron/manganese superoxide dismutase, C-terminal domain"/>
    <property type="match status" value="1"/>
</dbReference>
<keyword evidence="5" id="KW-1185">Reference proteome</keyword>
<dbReference type="SUPFAM" id="SSF46609">
    <property type="entry name" value="Fe,Mn superoxide dismutase (SOD), N-terminal domain"/>
    <property type="match status" value="1"/>
</dbReference>
<evidence type="ECO:0000313" key="4">
    <source>
        <dbReference type="EMBL" id="KAF7550581.1"/>
    </source>
</evidence>
<evidence type="ECO:0000256" key="1">
    <source>
        <dbReference type="ARBA" id="ARBA00037226"/>
    </source>
</evidence>
<evidence type="ECO:0000259" key="3">
    <source>
        <dbReference type="Pfam" id="PF02777"/>
    </source>
</evidence>
<sequence>MQPRGGASPSRSPYPAATPGFQPHFIRNPASLASPAQRISILRPGPQPQLQSRSLNRIVAKAHTTRRPNEPTTSSHTSSPWCPPSQPAMLRPRLRVPRLAFGLGLRTTVNARRTLHNVPELPHDYSQGVPNLMSPGGFNIAWTEYMKLMVEKLNALTVGTELEDKDTKTIALMTAREPNQAPIFNYASMAHNNHFFFQGISPTGTAMPDALRRELEASFSSIETLRREFVITASAMFGPGFLWLVKAGPGEYRLLPTYLAGSPYPGAHWRAQGTDMNTVGKDGSAKTFFRNQVHGARKRDGDLPPGGIELEPLLCLNTWEHAWLLDWGVGAGGQGGKMAFAESWWNLIDWEKVADRSGVLRPDFKSASE</sequence>